<evidence type="ECO:0000313" key="2">
    <source>
        <dbReference type="EMBL" id="QLG29758.1"/>
    </source>
</evidence>
<dbReference type="AlphaFoldDB" id="A0A7D5KYC2"/>
<evidence type="ECO:0000256" key="1">
    <source>
        <dbReference type="SAM" id="MobiDB-lite"/>
    </source>
</evidence>
<feature type="compositionally biased region" description="Basic and acidic residues" evidence="1">
    <location>
        <begin position="45"/>
        <end position="60"/>
    </location>
</feature>
<feature type="region of interest" description="Disordered" evidence="1">
    <location>
        <begin position="43"/>
        <end position="69"/>
    </location>
</feature>
<sequence>MTTTRRTDGGADLRQLVEECEAISRCEECGTHVVNLASHRCPSADTRRTNRETRQERAEGDERDDDDLVGIFPRSSGNSYAYHELSDGDVQCGCGNYAKADRLEIVSRVEAKDRGRCPCGNCERVERLRADGGD</sequence>
<dbReference type="EMBL" id="CP058530">
    <property type="protein sequence ID" value="QLG29758.1"/>
    <property type="molecule type" value="Genomic_DNA"/>
</dbReference>
<name>A0A7D5KYC2_9EURY</name>
<dbReference type="RefSeq" id="WP_179171332.1">
    <property type="nucleotide sequence ID" value="NZ_CP058530.1"/>
</dbReference>
<proteinExistence type="predicted"/>
<gene>
    <name evidence="2" type="ORF">HUG10_19330</name>
</gene>
<keyword evidence="3" id="KW-1185">Reference proteome</keyword>
<dbReference type="Proteomes" id="UP000509750">
    <property type="component" value="Plasmid unnamed1"/>
</dbReference>
<geneLocation type="plasmid" evidence="2 3">
    <name>unnamed1</name>
</geneLocation>
<keyword evidence="2" id="KW-0614">Plasmid</keyword>
<organism evidence="2 3">
    <name type="scientific">Halorarum halophilum</name>
    <dbReference type="NCBI Taxonomy" id="2743090"/>
    <lineage>
        <taxon>Archaea</taxon>
        <taxon>Methanobacteriati</taxon>
        <taxon>Methanobacteriota</taxon>
        <taxon>Stenosarchaea group</taxon>
        <taxon>Halobacteria</taxon>
        <taxon>Halobacteriales</taxon>
        <taxon>Haloferacaceae</taxon>
        <taxon>Halorarum</taxon>
    </lineage>
</organism>
<evidence type="ECO:0000313" key="3">
    <source>
        <dbReference type="Proteomes" id="UP000509750"/>
    </source>
</evidence>
<accession>A0A7D5KYC2</accession>
<dbReference type="KEGG" id="halg:HUG10_19330"/>
<reference evidence="2 3" key="1">
    <citation type="submission" date="2020-07" db="EMBL/GenBank/DDBJ databases">
        <title>Gai3-2, isolated from salt lake.</title>
        <authorList>
            <person name="Cui H."/>
            <person name="Shi X."/>
        </authorList>
    </citation>
    <scope>NUCLEOTIDE SEQUENCE [LARGE SCALE GENOMIC DNA]</scope>
    <source>
        <strain evidence="2 3">Gai3-2</strain>
        <plasmid evidence="2 3">unnamed1</plasmid>
    </source>
</reference>
<dbReference type="GeneID" id="56031033"/>
<protein>
    <submittedName>
        <fullName evidence="2">Uncharacterized protein</fullName>
    </submittedName>
</protein>
<dbReference type="OrthoDB" id="376931at2157"/>